<evidence type="ECO:0000313" key="3">
    <source>
        <dbReference type="Proteomes" id="UP001169862"/>
    </source>
</evidence>
<comment type="caution">
    <text evidence="2">The sequence shown here is derived from an EMBL/GenBank/DDBJ whole genome shotgun (WGS) entry which is preliminary data.</text>
</comment>
<accession>A0AAW7XLS5</accession>
<dbReference type="NCBIfam" id="NF042415">
    <property type="entry name" value="STY0301_fam"/>
    <property type="match status" value="1"/>
</dbReference>
<evidence type="ECO:0000256" key="1">
    <source>
        <dbReference type="SAM" id="SignalP"/>
    </source>
</evidence>
<name>A0AAW7XLS5_9GAMM</name>
<feature type="chain" id="PRO_5043745608" evidence="1">
    <location>
        <begin position="22"/>
        <end position="136"/>
    </location>
</feature>
<organism evidence="2 3">
    <name type="scientific">Neptunomonas phycophila</name>
    <dbReference type="NCBI Taxonomy" id="1572645"/>
    <lineage>
        <taxon>Bacteria</taxon>
        <taxon>Pseudomonadati</taxon>
        <taxon>Pseudomonadota</taxon>
        <taxon>Gammaproteobacteria</taxon>
        <taxon>Oceanospirillales</taxon>
        <taxon>Oceanospirillaceae</taxon>
        <taxon>Neptunomonas</taxon>
    </lineage>
</organism>
<dbReference type="Proteomes" id="UP001169862">
    <property type="component" value="Unassembled WGS sequence"/>
</dbReference>
<dbReference type="InterPro" id="IPR049973">
    <property type="entry name" value="STY0301-like"/>
</dbReference>
<gene>
    <name evidence="2" type="ORF">Q4490_16025</name>
</gene>
<sequence>MNKFVMLALLSVPLFSSYSLAHDGVAHIECPESISTAQVVESADESFSAFTKKGANYFLGIGVTEGRPDKEQWLRPEYLKEKDIDLYDLSYAQESVWVVCQYANTSVTLAKELERASACEIPTPQHGGNTANCRLK</sequence>
<protein>
    <submittedName>
        <fullName evidence="2">Uncharacterized protein</fullName>
    </submittedName>
</protein>
<feature type="signal peptide" evidence="1">
    <location>
        <begin position="1"/>
        <end position="21"/>
    </location>
</feature>
<keyword evidence="1" id="KW-0732">Signal</keyword>
<proteinExistence type="predicted"/>
<dbReference type="RefSeq" id="WP_303551991.1">
    <property type="nucleotide sequence ID" value="NZ_JAUOPG010000012.1"/>
</dbReference>
<dbReference type="EMBL" id="JAUOPG010000012">
    <property type="protein sequence ID" value="MDO6455080.1"/>
    <property type="molecule type" value="Genomic_DNA"/>
</dbReference>
<reference evidence="2" key="1">
    <citation type="submission" date="2023-07" db="EMBL/GenBank/DDBJ databases">
        <title>Genome content predicts the carbon catabolic preferences of heterotrophic bacteria.</title>
        <authorList>
            <person name="Gralka M."/>
        </authorList>
    </citation>
    <scope>NUCLEOTIDE SEQUENCE</scope>
    <source>
        <strain evidence="2">I2M16</strain>
    </source>
</reference>
<dbReference type="AlphaFoldDB" id="A0AAW7XLS5"/>
<evidence type="ECO:0000313" key="2">
    <source>
        <dbReference type="EMBL" id="MDO6455080.1"/>
    </source>
</evidence>